<dbReference type="EMBL" id="CAFAAL010000066">
    <property type="protein sequence ID" value="CAB4804772.1"/>
    <property type="molecule type" value="Genomic_DNA"/>
</dbReference>
<dbReference type="InterPro" id="IPR011251">
    <property type="entry name" value="Luciferase-like_dom"/>
</dbReference>
<dbReference type="EMBL" id="CAEZZP010000010">
    <property type="protein sequence ID" value="CAB4764012.1"/>
    <property type="molecule type" value="Genomic_DNA"/>
</dbReference>
<dbReference type="EMBL" id="CAFBLJ010000010">
    <property type="protein sequence ID" value="CAB4858427.1"/>
    <property type="molecule type" value="Genomic_DNA"/>
</dbReference>
<evidence type="ECO:0000313" key="6">
    <source>
        <dbReference type="EMBL" id="CAB4858427.1"/>
    </source>
</evidence>
<dbReference type="EMBL" id="CAFBMF010000013">
    <property type="protein sequence ID" value="CAB4891111.1"/>
    <property type="molecule type" value="Genomic_DNA"/>
</dbReference>
<evidence type="ECO:0000313" key="5">
    <source>
        <dbReference type="EMBL" id="CAB4804772.1"/>
    </source>
</evidence>
<evidence type="ECO:0000259" key="2">
    <source>
        <dbReference type="Pfam" id="PF00296"/>
    </source>
</evidence>
<proteinExistence type="predicted"/>
<dbReference type="InterPro" id="IPR050564">
    <property type="entry name" value="F420-G6PD/mer"/>
</dbReference>
<accession>A0A6J6UW48</accession>
<dbReference type="Pfam" id="PF00296">
    <property type="entry name" value="Bac_luciferase"/>
    <property type="match status" value="1"/>
</dbReference>
<protein>
    <submittedName>
        <fullName evidence="4">Unannotated protein</fullName>
    </submittedName>
</protein>
<gene>
    <name evidence="3" type="ORF">UFOPK2658_00293</name>
    <name evidence="4" type="ORF">UFOPK2880_00307</name>
    <name evidence="5" type="ORF">UFOPK3004_00875</name>
    <name evidence="6" type="ORF">UFOPK3304_00311</name>
    <name evidence="7" type="ORF">UFOPK3494_00364</name>
    <name evidence="8" type="ORF">UFOPK4134_00222</name>
</gene>
<dbReference type="InterPro" id="IPR036661">
    <property type="entry name" value="Luciferase-like_sf"/>
</dbReference>
<evidence type="ECO:0000313" key="4">
    <source>
        <dbReference type="EMBL" id="CAB4764012.1"/>
    </source>
</evidence>
<dbReference type="SUPFAM" id="SSF51679">
    <property type="entry name" value="Bacterial luciferase-like"/>
    <property type="match status" value="1"/>
</dbReference>
<feature type="domain" description="Luciferase-like" evidence="2">
    <location>
        <begin position="18"/>
        <end position="181"/>
    </location>
</feature>
<dbReference type="GO" id="GO:0016705">
    <property type="term" value="F:oxidoreductase activity, acting on paired donors, with incorporation or reduction of molecular oxygen"/>
    <property type="evidence" value="ECO:0007669"/>
    <property type="project" value="InterPro"/>
</dbReference>
<evidence type="ECO:0000313" key="8">
    <source>
        <dbReference type="EMBL" id="CAB5020126.1"/>
    </source>
</evidence>
<keyword evidence="1" id="KW-0560">Oxidoreductase</keyword>
<evidence type="ECO:0000313" key="7">
    <source>
        <dbReference type="EMBL" id="CAB4891111.1"/>
    </source>
</evidence>
<organism evidence="4">
    <name type="scientific">freshwater metagenome</name>
    <dbReference type="NCBI Taxonomy" id="449393"/>
    <lineage>
        <taxon>unclassified sequences</taxon>
        <taxon>metagenomes</taxon>
        <taxon>ecological metagenomes</taxon>
    </lineage>
</organism>
<dbReference type="EMBL" id="CAEZYH010000006">
    <property type="protein sequence ID" value="CAB4709213.1"/>
    <property type="molecule type" value="Genomic_DNA"/>
</dbReference>
<evidence type="ECO:0000313" key="3">
    <source>
        <dbReference type="EMBL" id="CAB4709213.1"/>
    </source>
</evidence>
<sequence length="258" mass="28233">MSKQRSLKIGVQLQTHVVPPSAYLNVVGEALSLGVDSVFLWDHLVPFTGQERDISWDTWTLLGSLAALFRGREQLLGVLVSPLSIREPAVLARSAATIALLGNGTFILGVGSGGFVHDDNLTDAPKDVVTRMKQFSRRLSFLREEVSRLNAECGTNILIWVGGSGEKVTIPLAIKYADGWSGFGPLSEFINKASHFLGTNHEISVLLTPRDQNNDLQGYFDSGAHHLIRSLRPNEDLSFDLEPISQMLSERAQLIGSL</sequence>
<evidence type="ECO:0000256" key="1">
    <source>
        <dbReference type="ARBA" id="ARBA00023002"/>
    </source>
</evidence>
<dbReference type="PANTHER" id="PTHR43244">
    <property type="match status" value="1"/>
</dbReference>
<dbReference type="Gene3D" id="3.20.20.30">
    <property type="entry name" value="Luciferase-like domain"/>
    <property type="match status" value="1"/>
</dbReference>
<dbReference type="PANTHER" id="PTHR43244:SF1">
    <property type="entry name" value="5,10-METHYLENETETRAHYDROMETHANOPTERIN REDUCTASE"/>
    <property type="match status" value="1"/>
</dbReference>
<dbReference type="EMBL" id="CAFBPS010000007">
    <property type="protein sequence ID" value="CAB5020126.1"/>
    <property type="molecule type" value="Genomic_DNA"/>
</dbReference>
<reference evidence="4" key="1">
    <citation type="submission" date="2020-05" db="EMBL/GenBank/DDBJ databases">
        <authorList>
            <person name="Chiriac C."/>
            <person name="Salcher M."/>
            <person name="Ghai R."/>
            <person name="Kavagutti S V."/>
        </authorList>
    </citation>
    <scope>NUCLEOTIDE SEQUENCE</scope>
</reference>
<dbReference type="AlphaFoldDB" id="A0A6J6UW48"/>
<name>A0A6J6UW48_9ZZZZ</name>